<comment type="caution">
    <text evidence="1">The sequence shown here is derived from an EMBL/GenBank/DDBJ whole genome shotgun (WGS) entry which is preliminary data.</text>
</comment>
<accession>A0ABD3FC67</accession>
<sequence>MQTTVNAKCVKEAIIELYQSTKMEMTEYLADNRESYPNFTLVADFWTCKTTSDKYLGLRVYMVQGLAI</sequence>
<name>A0ABD3FC67_9STRA</name>
<reference evidence="1 2" key="1">
    <citation type="submission" date="2024-09" db="EMBL/GenBank/DDBJ databases">
        <title>Genome sequencing and assembly of Phytophthora oleae, isolate VK10A, causative agent of rot of olive drupes.</title>
        <authorList>
            <person name="Conti Taguali S."/>
            <person name="Riolo M."/>
            <person name="La Spada F."/>
            <person name="Cacciola S.O."/>
            <person name="Dionisio G."/>
        </authorList>
    </citation>
    <scope>NUCLEOTIDE SEQUENCE [LARGE SCALE GENOMIC DNA]</scope>
    <source>
        <strain evidence="1 2">VK10A</strain>
    </source>
</reference>
<protein>
    <submittedName>
        <fullName evidence="1">Uncharacterized protein</fullName>
    </submittedName>
</protein>
<dbReference type="EMBL" id="JBIMZQ010000027">
    <property type="protein sequence ID" value="KAL3663530.1"/>
    <property type="molecule type" value="Genomic_DNA"/>
</dbReference>
<dbReference type="AlphaFoldDB" id="A0ABD3FC67"/>
<organism evidence="1 2">
    <name type="scientific">Phytophthora oleae</name>
    <dbReference type="NCBI Taxonomy" id="2107226"/>
    <lineage>
        <taxon>Eukaryota</taxon>
        <taxon>Sar</taxon>
        <taxon>Stramenopiles</taxon>
        <taxon>Oomycota</taxon>
        <taxon>Peronosporomycetes</taxon>
        <taxon>Peronosporales</taxon>
        <taxon>Peronosporaceae</taxon>
        <taxon>Phytophthora</taxon>
    </lineage>
</organism>
<evidence type="ECO:0000313" key="2">
    <source>
        <dbReference type="Proteomes" id="UP001632037"/>
    </source>
</evidence>
<dbReference type="Proteomes" id="UP001632037">
    <property type="component" value="Unassembled WGS sequence"/>
</dbReference>
<keyword evidence="2" id="KW-1185">Reference proteome</keyword>
<proteinExistence type="predicted"/>
<gene>
    <name evidence="1" type="ORF">V7S43_011417</name>
</gene>
<evidence type="ECO:0000313" key="1">
    <source>
        <dbReference type="EMBL" id="KAL3663530.1"/>
    </source>
</evidence>